<feature type="compositionally biased region" description="Basic and acidic residues" evidence="13">
    <location>
        <begin position="13"/>
        <end position="35"/>
    </location>
</feature>
<evidence type="ECO:0000256" key="6">
    <source>
        <dbReference type="ARBA" id="ARBA00022656"/>
    </source>
</evidence>
<evidence type="ECO:0000256" key="7">
    <source>
        <dbReference type="ARBA" id="ARBA00022699"/>
    </source>
</evidence>
<dbReference type="PANTHER" id="PTHR46680:SF3">
    <property type="entry name" value="NF-KAPPA-B INHIBITOR CACTUS"/>
    <property type="match status" value="1"/>
</dbReference>
<dbReference type="PROSITE" id="PS50088">
    <property type="entry name" value="ANK_REPEAT"/>
    <property type="match status" value="4"/>
</dbReference>
<dbReference type="GO" id="GO:0006887">
    <property type="term" value="P:exocytosis"/>
    <property type="evidence" value="ECO:0007669"/>
    <property type="project" value="UniProtKB-KW"/>
</dbReference>
<dbReference type="EMBL" id="BPLQ01012144">
    <property type="protein sequence ID" value="GIY62967.1"/>
    <property type="molecule type" value="Genomic_DNA"/>
</dbReference>
<feature type="region of interest" description="Disordered" evidence="13">
    <location>
        <begin position="364"/>
        <end position="384"/>
    </location>
</feature>
<name>A0AAV4UYR1_9ARAC</name>
<keyword evidence="5" id="KW-1052">Target cell membrane</keyword>
<dbReference type="Gene3D" id="1.25.40.20">
    <property type="entry name" value="Ankyrin repeat-containing domain"/>
    <property type="match status" value="1"/>
</dbReference>
<evidence type="ECO:0000256" key="11">
    <source>
        <dbReference type="ARBA" id="ARBA00023298"/>
    </source>
</evidence>
<dbReference type="GO" id="GO:0005829">
    <property type="term" value="C:cytosol"/>
    <property type="evidence" value="ECO:0007669"/>
    <property type="project" value="TreeGrafter"/>
</dbReference>
<comment type="caution">
    <text evidence="14">The sequence shown here is derived from an EMBL/GenBank/DDBJ whole genome shotgun (WGS) entry which is preliminary data.</text>
</comment>
<dbReference type="AlphaFoldDB" id="A0AAV4UYR1"/>
<feature type="repeat" description="ANK" evidence="12">
    <location>
        <begin position="208"/>
        <end position="240"/>
    </location>
</feature>
<evidence type="ECO:0000256" key="9">
    <source>
        <dbReference type="ARBA" id="ARBA00023028"/>
    </source>
</evidence>
<gene>
    <name evidence="14" type="primary">cact</name>
    <name evidence="14" type="ORF">CDAR_376341</name>
</gene>
<keyword evidence="11" id="KW-0472">Membrane</keyword>
<keyword evidence="3" id="KW-0268">Exocytosis</keyword>
<dbReference type="SMART" id="SM00248">
    <property type="entry name" value="ANK"/>
    <property type="match status" value="5"/>
</dbReference>
<dbReference type="GO" id="GO:0071356">
    <property type="term" value="P:cellular response to tumor necrosis factor"/>
    <property type="evidence" value="ECO:0007669"/>
    <property type="project" value="TreeGrafter"/>
</dbReference>
<protein>
    <submittedName>
        <fullName evidence="14">NF-kappa-B inhibitor cactus</fullName>
    </submittedName>
</protein>
<dbReference type="GO" id="GO:0090729">
    <property type="term" value="F:toxin activity"/>
    <property type="evidence" value="ECO:0007669"/>
    <property type="project" value="UniProtKB-KW"/>
</dbReference>
<evidence type="ECO:0000256" key="2">
    <source>
        <dbReference type="ARBA" id="ARBA00004613"/>
    </source>
</evidence>
<evidence type="ECO:0000256" key="1">
    <source>
        <dbReference type="ARBA" id="ARBA00004175"/>
    </source>
</evidence>
<evidence type="ECO:0000256" key="8">
    <source>
        <dbReference type="ARBA" id="ARBA00022737"/>
    </source>
</evidence>
<dbReference type="GO" id="GO:0005576">
    <property type="term" value="C:extracellular region"/>
    <property type="evidence" value="ECO:0007669"/>
    <property type="project" value="UniProtKB-SubCell"/>
</dbReference>
<evidence type="ECO:0000313" key="15">
    <source>
        <dbReference type="Proteomes" id="UP001054837"/>
    </source>
</evidence>
<dbReference type="Pfam" id="PF12796">
    <property type="entry name" value="Ank_2"/>
    <property type="match status" value="2"/>
</dbReference>
<proteinExistence type="predicted"/>
<evidence type="ECO:0000256" key="4">
    <source>
        <dbReference type="ARBA" id="ARBA00022525"/>
    </source>
</evidence>
<dbReference type="Proteomes" id="UP001054837">
    <property type="component" value="Unassembled WGS sequence"/>
</dbReference>
<organism evidence="14 15">
    <name type="scientific">Caerostris darwini</name>
    <dbReference type="NCBI Taxonomy" id="1538125"/>
    <lineage>
        <taxon>Eukaryota</taxon>
        <taxon>Metazoa</taxon>
        <taxon>Ecdysozoa</taxon>
        <taxon>Arthropoda</taxon>
        <taxon>Chelicerata</taxon>
        <taxon>Arachnida</taxon>
        <taxon>Araneae</taxon>
        <taxon>Araneomorphae</taxon>
        <taxon>Entelegynae</taxon>
        <taxon>Araneoidea</taxon>
        <taxon>Araneidae</taxon>
        <taxon>Caerostris</taxon>
    </lineage>
</organism>
<dbReference type="InterPro" id="IPR002110">
    <property type="entry name" value="Ankyrin_rpt"/>
</dbReference>
<evidence type="ECO:0000256" key="3">
    <source>
        <dbReference type="ARBA" id="ARBA00022483"/>
    </source>
</evidence>
<dbReference type="InterPro" id="IPR051070">
    <property type="entry name" value="NF-kappa-B_inhibitor"/>
</dbReference>
<feature type="compositionally biased region" description="Acidic residues" evidence="13">
    <location>
        <begin position="369"/>
        <end position="382"/>
    </location>
</feature>
<evidence type="ECO:0000256" key="12">
    <source>
        <dbReference type="PROSITE-ProRule" id="PRU00023"/>
    </source>
</evidence>
<keyword evidence="10 12" id="KW-0040">ANK repeat</keyword>
<evidence type="ECO:0000256" key="13">
    <source>
        <dbReference type="SAM" id="MobiDB-lite"/>
    </source>
</evidence>
<accession>A0AAV4UYR1</accession>
<evidence type="ECO:0000256" key="5">
    <source>
        <dbReference type="ARBA" id="ARBA00022537"/>
    </source>
</evidence>
<keyword evidence="4" id="KW-0964">Secreted</keyword>
<dbReference type="PANTHER" id="PTHR46680">
    <property type="entry name" value="NF-KAPPA-B INHIBITOR ALPHA"/>
    <property type="match status" value="1"/>
</dbReference>
<comment type="subcellular location">
    <subcellularLocation>
        <location evidence="2">Secreted</location>
    </subcellularLocation>
    <subcellularLocation>
        <location evidence="1">Target cell membrane</location>
    </subcellularLocation>
</comment>
<reference evidence="14 15" key="1">
    <citation type="submission" date="2021-06" db="EMBL/GenBank/DDBJ databases">
        <title>Caerostris darwini draft genome.</title>
        <authorList>
            <person name="Kono N."/>
            <person name="Arakawa K."/>
        </authorList>
    </citation>
    <scope>NUCLEOTIDE SEQUENCE [LARGE SCALE GENOMIC DNA]</scope>
</reference>
<keyword evidence="9" id="KW-0638">Presynaptic neurotoxin</keyword>
<sequence length="398" mass="44117">MDSTKQSMGVEKSSLESKLKSESKISEKSESKSSETDSSISLTFDSASDCGYKSGEIFSTHTSPDKCSSNLSISDSHLPPQKLDQNITYDSGLVSDCFSHSTENVSSEKLEALERFTYEETSKNKDKYQLQDIFSQDKDGDTIVHLAIVEARSDVIYPLIQLAPHPDFLDITNDLFQTLLHLATLTGKSNIVRRLVVAGATLDFQDHKGNIPLHIASRRGDLDCVQAMLATITECDVEEANCSYQIYLQQHDLSYLINIKNYDGQSCVHLAAAGGFLKVMECLYNNNGNINDQDGKTGRTALHYAVENGNLKLVELLLTKCHADPRVRSYAGRTAVRTAYALRKRNPSKTRQDIFNLLYTPSNSLESSSDLESDSSSDEVDIESLLHNSRDLSARRGC</sequence>
<dbReference type="GO" id="GO:0044231">
    <property type="term" value="C:host cell presynaptic membrane"/>
    <property type="evidence" value="ECO:0007669"/>
    <property type="project" value="UniProtKB-KW"/>
</dbReference>
<evidence type="ECO:0000256" key="10">
    <source>
        <dbReference type="ARBA" id="ARBA00023043"/>
    </source>
</evidence>
<dbReference type="GO" id="GO:0044218">
    <property type="term" value="C:other organism cell membrane"/>
    <property type="evidence" value="ECO:0007669"/>
    <property type="project" value="UniProtKB-KW"/>
</dbReference>
<dbReference type="PROSITE" id="PS50297">
    <property type="entry name" value="ANK_REP_REGION"/>
    <property type="match status" value="3"/>
</dbReference>
<dbReference type="SUPFAM" id="SSF48403">
    <property type="entry name" value="Ankyrin repeat"/>
    <property type="match status" value="1"/>
</dbReference>
<feature type="repeat" description="ANK" evidence="12">
    <location>
        <begin position="175"/>
        <end position="207"/>
    </location>
</feature>
<feature type="region of interest" description="Disordered" evidence="13">
    <location>
        <begin position="1"/>
        <end position="50"/>
    </location>
</feature>
<dbReference type="GO" id="GO:0051059">
    <property type="term" value="F:NF-kappaB binding"/>
    <property type="evidence" value="ECO:0007669"/>
    <property type="project" value="TreeGrafter"/>
</dbReference>
<keyword evidence="6" id="KW-0800">Toxin</keyword>
<keyword evidence="11" id="KW-1053">Target membrane</keyword>
<feature type="repeat" description="ANK" evidence="12">
    <location>
        <begin position="297"/>
        <end position="318"/>
    </location>
</feature>
<keyword evidence="15" id="KW-1185">Reference proteome</keyword>
<keyword evidence="8" id="KW-0677">Repeat</keyword>
<dbReference type="InterPro" id="IPR036770">
    <property type="entry name" value="Ankyrin_rpt-contain_sf"/>
</dbReference>
<evidence type="ECO:0000313" key="14">
    <source>
        <dbReference type="EMBL" id="GIY62967.1"/>
    </source>
</evidence>
<feature type="repeat" description="ANK" evidence="12">
    <location>
        <begin position="263"/>
        <end position="295"/>
    </location>
</feature>
<keyword evidence="7" id="KW-0528">Neurotoxin</keyword>